<feature type="transmembrane region" description="Helical" evidence="10">
    <location>
        <begin position="558"/>
        <end position="581"/>
    </location>
</feature>
<evidence type="ECO:0000256" key="9">
    <source>
        <dbReference type="ARBA" id="ARBA00023224"/>
    </source>
</evidence>
<feature type="transmembrane region" description="Helical" evidence="10">
    <location>
        <begin position="465"/>
        <end position="486"/>
    </location>
</feature>
<feature type="transmembrane region" description="Helical" evidence="10">
    <location>
        <begin position="506"/>
        <end position="527"/>
    </location>
</feature>
<dbReference type="Gene3D" id="1.20.1070.10">
    <property type="entry name" value="Rhodopsin 7-helix transmembrane proteins"/>
    <property type="match status" value="1"/>
</dbReference>
<accession>A0AAV2N1M2</accession>
<dbReference type="CDD" id="cd15039">
    <property type="entry name" value="7tmB3_Methuselah-like"/>
    <property type="match status" value="1"/>
</dbReference>
<protein>
    <recommendedName>
        <fullName evidence="12">G-protein coupled receptors family 2 profile 2 domain-containing protein</fullName>
    </recommendedName>
</protein>
<keyword evidence="6" id="KW-0297">G-protein coupled receptor</keyword>
<evidence type="ECO:0000256" key="8">
    <source>
        <dbReference type="ARBA" id="ARBA00023170"/>
    </source>
</evidence>
<dbReference type="Proteomes" id="UP001497644">
    <property type="component" value="Chromosome 1"/>
</dbReference>
<evidence type="ECO:0000256" key="1">
    <source>
        <dbReference type="ARBA" id="ARBA00004127"/>
    </source>
</evidence>
<evidence type="ECO:0000256" key="2">
    <source>
        <dbReference type="ARBA" id="ARBA00008979"/>
    </source>
</evidence>
<evidence type="ECO:0000259" key="12">
    <source>
        <dbReference type="PROSITE" id="PS50261"/>
    </source>
</evidence>
<dbReference type="PROSITE" id="PS50261">
    <property type="entry name" value="G_PROTEIN_RECEP_F2_4"/>
    <property type="match status" value="1"/>
</dbReference>
<evidence type="ECO:0000256" key="11">
    <source>
        <dbReference type="SAM" id="SignalP"/>
    </source>
</evidence>
<dbReference type="EMBL" id="OZ034824">
    <property type="protein sequence ID" value="CAL1673465.1"/>
    <property type="molecule type" value="Genomic_DNA"/>
</dbReference>
<feature type="transmembrane region" description="Helical" evidence="10">
    <location>
        <begin position="647"/>
        <end position="669"/>
    </location>
</feature>
<feature type="transmembrane region" description="Helical" evidence="10">
    <location>
        <begin position="394"/>
        <end position="413"/>
    </location>
</feature>
<dbReference type="SUPFAM" id="SSF81321">
    <property type="entry name" value="Family A G protein-coupled receptor-like"/>
    <property type="match status" value="1"/>
</dbReference>
<dbReference type="PANTHER" id="PTHR47154:SF2">
    <property type="entry name" value="G-PROTEIN COUPLED RECEPTOR MTH-RELATED"/>
    <property type="match status" value="1"/>
</dbReference>
<dbReference type="InterPro" id="IPR051384">
    <property type="entry name" value="Mth_GPCR"/>
</dbReference>
<dbReference type="GO" id="GO:0012505">
    <property type="term" value="C:endomembrane system"/>
    <property type="evidence" value="ECO:0007669"/>
    <property type="project" value="UniProtKB-SubCell"/>
</dbReference>
<reference evidence="13 14" key="1">
    <citation type="submission" date="2024-04" db="EMBL/GenBank/DDBJ databases">
        <authorList>
            <consortium name="Molecular Ecology Group"/>
        </authorList>
    </citation>
    <scope>NUCLEOTIDE SEQUENCE [LARGE SCALE GENOMIC DNA]</scope>
</reference>
<dbReference type="AlphaFoldDB" id="A0AAV2N1M2"/>
<evidence type="ECO:0000256" key="3">
    <source>
        <dbReference type="ARBA" id="ARBA00022692"/>
    </source>
</evidence>
<evidence type="ECO:0000256" key="4">
    <source>
        <dbReference type="ARBA" id="ARBA00022729"/>
    </source>
</evidence>
<evidence type="ECO:0000256" key="7">
    <source>
        <dbReference type="ARBA" id="ARBA00023136"/>
    </source>
</evidence>
<keyword evidence="5 10" id="KW-1133">Transmembrane helix</keyword>
<comment type="subcellular location">
    <subcellularLocation>
        <location evidence="1">Endomembrane system</location>
        <topology evidence="1">Multi-pass membrane protein</topology>
    </subcellularLocation>
</comment>
<dbReference type="Gene3D" id="2.170.180.11">
    <property type="entry name" value="Methuselah ectodomain, domain 2"/>
    <property type="match status" value="1"/>
</dbReference>
<evidence type="ECO:0000313" key="14">
    <source>
        <dbReference type="Proteomes" id="UP001497644"/>
    </source>
</evidence>
<dbReference type="GO" id="GO:0007166">
    <property type="term" value="P:cell surface receptor signaling pathway"/>
    <property type="evidence" value="ECO:0007669"/>
    <property type="project" value="InterPro"/>
</dbReference>
<dbReference type="Pfam" id="PF06652">
    <property type="entry name" value="Methuselah_N"/>
    <property type="match status" value="1"/>
</dbReference>
<feature type="domain" description="G-protein coupled receptors family 2 profile 2" evidence="12">
    <location>
        <begin position="388"/>
        <end position="671"/>
    </location>
</feature>
<evidence type="ECO:0000256" key="6">
    <source>
        <dbReference type="ARBA" id="ARBA00023040"/>
    </source>
</evidence>
<gene>
    <name evidence="13" type="ORF">LPLAT_LOCUS353</name>
</gene>
<dbReference type="GO" id="GO:0008528">
    <property type="term" value="F:G protein-coupled peptide receptor activity"/>
    <property type="evidence" value="ECO:0007669"/>
    <property type="project" value="TreeGrafter"/>
</dbReference>
<comment type="similarity">
    <text evidence="2">Belongs to the G-protein coupled receptor 2 family. Mth subfamily.</text>
</comment>
<evidence type="ECO:0000256" key="5">
    <source>
        <dbReference type="ARBA" id="ARBA00022989"/>
    </source>
</evidence>
<sequence>MLYIMFTIKFVLLGVLMLSSTKVSSESHLAKCCPSGKIFSGNSTVECVSVPSSMMELYVLHRNVTKEFQGLPQCDEPEDIMTTSLDDFDSKFLEVPACLEILYDQITRESTVIIVHCQSNKDRQVNTINAFFPQLAYVRKCCSHNTIYDSRAKVCVPWLNKSESLVTFLSNRSTDVDFVIANESSPTCKGPIVDYEIDEDDVFLRNGTYSVMIPVFKNNVIIKEEFFLTKDNACLEMLPNSMFNRRLAARVCRDSKFCDRNSCIRKCCTEDEFFFYAQGCNKLTMPEEPIEFYQAFANAVNQTESTFNMSKDYGVLIGKPCEHGMYSLDPREEEWLLTSKGHVLAEDYQLFDQNKYCMDIFYNKSEFDHSFHLFICFDDSEPPQYFTTRCVNTVLQIISCAFLLMTLLVYVCLPSLQNLHGKTLMCHVSSLFLAFTCLTITTWIIPDSEVETLRAITSCKALAYTMLFCFLSSFSWLNVMCFDIWWTFGVLRGSTITKARGHRKKFLLYCLYAWGLSLLVSILAIIADYTDILPDYLQPDIGNTSCWFTQNPDSFSELTFFIGPITIQLISNVVFFVLTSVHCNKVKAELKRVTTDPMDPRSKRFHSDRSRFAMNIKLFIVMGISWSCEVTSFFVKKYFNYIYWQDTLFYASDVFNCLQGLLIFTLFVLKSRVYLALRRRLGLNVKKKRSPTCNATTTLQDPYKIRKSASSSTLMTTFAISSTP</sequence>
<dbReference type="InterPro" id="IPR017981">
    <property type="entry name" value="GPCR_2-like_7TM"/>
</dbReference>
<keyword evidence="3 10" id="KW-0812">Transmembrane</keyword>
<evidence type="ECO:0000313" key="13">
    <source>
        <dbReference type="EMBL" id="CAL1673465.1"/>
    </source>
</evidence>
<dbReference type="SUPFAM" id="SSF63877">
    <property type="entry name" value="Methuselah ectodomain"/>
    <property type="match status" value="1"/>
</dbReference>
<evidence type="ECO:0000256" key="10">
    <source>
        <dbReference type="SAM" id="Phobius"/>
    </source>
</evidence>
<organism evidence="13 14">
    <name type="scientific">Lasius platythorax</name>
    <dbReference type="NCBI Taxonomy" id="488582"/>
    <lineage>
        <taxon>Eukaryota</taxon>
        <taxon>Metazoa</taxon>
        <taxon>Ecdysozoa</taxon>
        <taxon>Arthropoda</taxon>
        <taxon>Hexapoda</taxon>
        <taxon>Insecta</taxon>
        <taxon>Pterygota</taxon>
        <taxon>Neoptera</taxon>
        <taxon>Endopterygota</taxon>
        <taxon>Hymenoptera</taxon>
        <taxon>Apocrita</taxon>
        <taxon>Aculeata</taxon>
        <taxon>Formicoidea</taxon>
        <taxon>Formicidae</taxon>
        <taxon>Formicinae</taxon>
        <taxon>Lasius</taxon>
        <taxon>Lasius</taxon>
    </lineage>
</organism>
<feature type="transmembrane region" description="Helical" evidence="10">
    <location>
        <begin position="425"/>
        <end position="445"/>
    </location>
</feature>
<dbReference type="InterPro" id="IPR010596">
    <property type="entry name" value="Methuselah_N_dom"/>
</dbReference>
<dbReference type="InterPro" id="IPR036272">
    <property type="entry name" value="Methuselah_N_sf"/>
</dbReference>
<keyword evidence="14" id="KW-1185">Reference proteome</keyword>
<feature type="signal peptide" evidence="11">
    <location>
        <begin position="1"/>
        <end position="25"/>
    </location>
</feature>
<dbReference type="InterPro" id="IPR023311">
    <property type="entry name" value="Methusela_ecto_dom_2"/>
</dbReference>
<keyword evidence="4 11" id="KW-0732">Signal</keyword>
<name>A0AAV2N1M2_9HYME</name>
<keyword evidence="8" id="KW-0675">Receptor</keyword>
<feature type="transmembrane region" description="Helical" evidence="10">
    <location>
        <begin position="612"/>
        <end position="635"/>
    </location>
</feature>
<proteinExistence type="inferred from homology"/>
<keyword evidence="9" id="KW-0807">Transducer</keyword>
<keyword evidence="7 10" id="KW-0472">Membrane</keyword>
<feature type="chain" id="PRO_5043337610" description="G-protein coupled receptors family 2 profile 2 domain-containing protein" evidence="11">
    <location>
        <begin position="26"/>
        <end position="724"/>
    </location>
</feature>
<dbReference type="PANTHER" id="PTHR47154">
    <property type="entry name" value="G-PROTEIN COUPLED RECEPTOR MTH-RELATED"/>
    <property type="match status" value="1"/>
</dbReference>
<dbReference type="GO" id="GO:0005886">
    <property type="term" value="C:plasma membrane"/>
    <property type="evidence" value="ECO:0007669"/>
    <property type="project" value="TreeGrafter"/>
</dbReference>